<feature type="chain" id="PRO_5046695587" evidence="1">
    <location>
        <begin position="26"/>
        <end position="259"/>
    </location>
</feature>
<name>A0ABR2DGZ6_9ROSI</name>
<evidence type="ECO:0000313" key="2">
    <source>
        <dbReference type="EMBL" id="KAK8538210.1"/>
    </source>
</evidence>
<dbReference type="EMBL" id="JBBPBM010000028">
    <property type="protein sequence ID" value="KAK8538210.1"/>
    <property type="molecule type" value="Genomic_DNA"/>
</dbReference>
<dbReference type="Proteomes" id="UP001472677">
    <property type="component" value="Unassembled WGS sequence"/>
</dbReference>
<proteinExistence type="predicted"/>
<sequence length="259" mass="29031">MVLSIFSSNPNFLVFPLFLLQFTISGGPLFDRCLGVVESPSQETSSVSTSAVGLDSGERRLRLGVVSVGLLRASRLWPLVPREGVTLLTQAFRKRMMNEMGLNVKDELHRIRMGFDSDFKVESKACPFRQFFQGRMEIVHWYSCTVYSLIDEFCPYGLFASLKDHVVTKKFQDFFQEVGDKSLRVIQSFTNNLGSARLPFGYLEYPAFGHYLEFSLSESNPSAVLTTGFEGILSIQKLGFGDFPISNSLSVIKIIAMGL</sequence>
<reference evidence="2 3" key="1">
    <citation type="journal article" date="2024" name="G3 (Bethesda)">
        <title>Genome assembly of Hibiscus sabdariffa L. provides insights into metabolisms of medicinal natural products.</title>
        <authorList>
            <person name="Kim T."/>
        </authorList>
    </citation>
    <scope>NUCLEOTIDE SEQUENCE [LARGE SCALE GENOMIC DNA]</scope>
    <source>
        <strain evidence="2">TK-2024</strain>
        <tissue evidence="2">Old leaves</tissue>
    </source>
</reference>
<feature type="signal peptide" evidence="1">
    <location>
        <begin position="1"/>
        <end position="25"/>
    </location>
</feature>
<gene>
    <name evidence="2" type="ORF">V6N12_044345</name>
</gene>
<protein>
    <submittedName>
        <fullName evidence="2">Uncharacterized protein</fullName>
    </submittedName>
</protein>
<keyword evidence="3" id="KW-1185">Reference proteome</keyword>
<comment type="caution">
    <text evidence="2">The sequence shown here is derived from an EMBL/GenBank/DDBJ whole genome shotgun (WGS) entry which is preliminary data.</text>
</comment>
<accession>A0ABR2DGZ6</accession>
<evidence type="ECO:0000256" key="1">
    <source>
        <dbReference type="SAM" id="SignalP"/>
    </source>
</evidence>
<organism evidence="2 3">
    <name type="scientific">Hibiscus sabdariffa</name>
    <name type="common">roselle</name>
    <dbReference type="NCBI Taxonomy" id="183260"/>
    <lineage>
        <taxon>Eukaryota</taxon>
        <taxon>Viridiplantae</taxon>
        <taxon>Streptophyta</taxon>
        <taxon>Embryophyta</taxon>
        <taxon>Tracheophyta</taxon>
        <taxon>Spermatophyta</taxon>
        <taxon>Magnoliopsida</taxon>
        <taxon>eudicotyledons</taxon>
        <taxon>Gunneridae</taxon>
        <taxon>Pentapetalae</taxon>
        <taxon>rosids</taxon>
        <taxon>malvids</taxon>
        <taxon>Malvales</taxon>
        <taxon>Malvaceae</taxon>
        <taxon>Malvoideae</taxon>
        <taxon>Hibiscus</taxon>
    </lineage>
</organism>
<evidence type="ECO:0000313" key="3">
    <source>
        <dbReference type="Proteomes" id="UP001472677"/>
    </source>
</evidence>
<keyword evidence="1" id="KW-0732">Signal</keyword>